<keyword evidence="4 6" id="KW-1133">Transmembrane helix</keyword>
<keyword evidence="5 6" id="KW-0472">Membrane</keyword>
<proteinExistence type="predicted"/>
<dbReference type="Proteomes" id="UP000292781">
    <property type="component" value="Unassembled WGS sequence"/>
</dbReference>
<feature type="transmembrane region" description="Helical" evidence="6">
    <location>
        <begin position="78"/>
        <end position="95"/>
    </location>
</feature>
<dbReference type="InterPro" id="IPR001123">
    <property type="entry name" value="LeuE-type"/>
</dbReference>
<evidence type="ECO:0000256" key="4">
    <source>
        <dbReference type="ARBA" id="ARBA00022989"/>
    </source>
</evidence>
<dbReference type="GO" id="GO:0005886">
    <property type="term" value="C:plasma membrane"/>
    <property type="evidence" value="ECO:0007669"/>
    <property type="project" value="UniProtKB-SubCell"/>
</dbReference>
<gene>
    <name evidence="7" type="ORF">EYW49_17975</name>
</gene>
<accession>A0A4V2KSX2</accession>
<organism evidence="7 8">
    <name type="scientific">Siculibacillus lacustris</name>
    <dbReference type="NCBI Taxonomy" id="1549641"/>
    <lineage>
        <taxon>Bacteria</taxon>
        <taxon>Pseudomonadati</taxon>
        <taxon>Pseudomonadota</taxon>
        <taxon>Alphaproteobacteria</taxon>
        <taxon>Hyphomicrobiales</taxon>
        <taxon>Ancalomicrobiaceae</taxon>
        <taxon>Siculibacillus</taxon>
    </lineage>
</organism>
<dbReference type="OrthoDB" id="7874789at2"/>
<keyword evidence="2" id="KW-1003">Cell membrane</keyword>
<dbReference type="PANTHER" id="PTHR30086:SF20">
    <property type="entry name" value="ARGININE EXPORTER PROTEIN ARGO-RELATED"/>
    <property type="match status" value="1"/>
</dbReference>
<comment type="subcellular location">
    <subcellularLocation>
        <location evidence="1">Cell membrane</location>
        <topology evidence="1">Multi-pass membrane protein</topology>
    </subcellularLocation>
</comment>
<dbReference type="PANTHER" id="PTHR30086">
    <property type="entry name" value="ARGININE EXPORTER PROTEIN ARGO"/>
    <property type="match status" value="1"/>
</dbReference>
<reference evidence="7 8" key="1">
    <citation type="submission" date="2019-02" db="EMBL/GenBank/DDBJ databases">
        <title>Siculibacillus lacustris gen. nov., sp. nov., a new rosette-forming bacterium isolated from a freshwater crater lake (Lake St. Ana, Romania).</title>
        <authorList>
            <person name="Felfoldi T."/>
            <person name="Marton Z."/>
            <person name="Szabo A."/>
            <person name="Mentes A."/>
            <person name="Boka K."/>
            <person name="Marialigeti K."/>
            <person name="Mathe I."/>
            <person name="Koncz M."/>
            <person name="Schumann P."/>
            <person name="Toth E."/>
        </authorList>
    </citation>
    <scope>NUCLEOTIDE SEQUENCE [LARGE SCALE GENOMIC DNA]</scope>
    <source>
        <strain evidence="7 8">SA-279</strain>
    </source>
</reference>
<dbReference type="EMBL" id="SJFN01000032">
    <property type="protein sequence ID" value="TBW34635.1"/>
    <property type="molecule type" value="Genomic_DNA"/>
</dbReference>
<dbReference type="GO" id="GO:0015171">
    <property type="term" value="F:amino acid transmembrane transporter activity"/>
    <property type="evidence" value="ECO:0007669"/>
    <property type="project" value="TreeGrafter"/>
</dbReference>
<dbReference type="AlphaFoldDB" id="A0A4V2KSX2"/>
<evidence type="ECO:0000256" key="5">
    <source>
        <dbReference type="ARBA" id="ARBA00023136"/>
    </source>
</evidence>
<feature type="transmembrane region" description="Helical" evidence="6">
    <location>
        <begin position="115"/>
        <end position="136"/>
    </location>
</feature>
<keyword evidence="8" id="KW-1185">Reference proteome</keyword>
<dbReference type="RefSeq" id="WP_131311012.1">
    <property type="nucleotide sequence ID" value="NZ_SJFN01000032.1"/>
</dbReference>
<evidence type="ECO:0000313" key="8">
    <source>
        <dbReference type="Proteomes" id="UP000292781"/>
    </source>
</evidence>
<evidence type="ECO:0000313" key="7">
    <source>
        <dbReference type="EMBL" id="TBW34635.1"/>
    </source>
</evidence>
<name>A0A4V2KSX2_9HYPH</name>
<protein>
    <submittedName>
        <fullName evidence="7">LysE family translocator</fullName>
    </submittedName>
</protein>
<evidence type="ECO:0000256" key="6">
    <source>
        <dbReference type="SAM" id="Phobius"/>
    </source>
</evidence>
<sequence length="206" mass="21366">MTFALVLLFLQAAGIGLAVAAPVGPMSLLCMRRTLTQGWRWGLATGIGIALGDAIYAAVAALGLAGVSAFVLAWERPLHLAAGLFLIWLGLKTFFTKDDGRVAEVGAARSLGGVLIGSVALTLTNPPTIVMFAAVFTALAPTGGFDPWVALATVAGVLSGSLLWWIGVVATVSGLRHALGRRVRLWIDRIAGVVLAVLGADQIRRA</sequence>
<keyword evidence="3 6" id="KW-0812">Transmembrane</keyword>
<evidence type="ECO:0000256" key="1">
    <source>
        <dbReference type="ARBA" id="ARBA00004651"/>
    </source>
</evidence>
<evidence type="ECO:0000256" key="3">
    <source>
        <dbReference type="ARBA" id="ARBA00022692"/>
    </source>
</evidence>
<dbReference type="Pfam" id="PF01810">
    <property type="entry name" value="LysE"/>
    <property type="match status" value="1"/>
</dbReference>
<comment type="caution">
    <text evidence="7">The sequence shown here is derived from an EMBL/GenBank/DDBJ whole genome shotgun (WGS) entry which is preliminary data.</text>
</comment>
<feature type="transmembrane region" description="Helical" evidence="6">
    <location>
        <begin position="148"/>
        <end position="166"/>
    </location>
</feature>
<feature type="transmembrane region" description="Helical" evidence="6">
    <location>
        <begin position="44"/>
        <end position="71"/>
    </location>
</feature>
<evidence type="ECO:0000256" key="2">
    <source>
        <dbReference type="ARBA" id="ARBA00022475"/>
    </source>
</evidence>